<reference evidence="2 3" key="1">
    <citation type="submission" date="2018-10" db="EMBL/GenBank/DDBJ databases">
        <title>Dokdonia luteus sp. nov., isolated from sea water.</title>
        <authorList>
            <person name="Zhou L.Y."/>
            <person name="Du Z.J."/>
        </authorList>
    </citation>
    <scope>NUCLEOTIDE SEQUENCE [LARGE SCALE GENOMIC DNA]</scope>
    <source>
        <strain evidence="2 3">SH27</strain>
    </source>
</reference>
<dbReference type="InterPro" id="IPR016040">
    <property type="entry name" value="NAD(P)-bd_dom"/>
</dbReference>
<protein>
    <submittedName>
        <fullName evidence="2">NAD-dependent epimerase/dehydratase family protein</fullName>
    </submittedName>
</protein>
<dbReference type="PANTHER" id="PTHR14097">
    <property type="entry name" value="OXIDOREDUCTASE HTATIP2"/>
    <property type="match status" value="1"/>
</dbReference>
<comment type="caution">
    <text evidence="2">The sequence shown here is derived from an EMBL/GenBank/DDBJ whole genome shotgun (WGS) entry which is preliminary data.</text>
</comment>
<dbReference type="GO" id="GO:0016620">
    <property type="term" value="F:oxidoreductase activity, acting on the aldehyde or oxo group of donors, NAD or NADP as acceptor"/>
    <property type="evidence" value="ECO:0007669"/>
    <property type="project" value="InterPro"/>
</dbReference>
<dbReference type="AlphaFoldDB" id="A0A3M0FVA4"/>
<accession>A0A3M0FVA4</accession>
<dbReference type="RefSeq" id="WP_121918423.1">
    <property type="nucleotide sequence ID" value="NZ_REFV01000017.1"/>
</dbReference>
<dbReference type="InterPro" id="IPR000534">
    <property type="entry name" value="Semialdehyde_DH_NAD-bd"/>
</dbReference>
<proteinExistence type="predicted"/>
<dbReference type="GO" id="GO:0051287">
    <property type="term" value="F:NAD binding"/>
    <property type="evidence" value="ECO:0007669"/>
    <property type="project" value="InterPro"/>
</dbReference>
<dbReference type="PANTHER" id="PTHR14097:SF7">
    <property type="entry name" value="OXIDOREDUCTASE HTATIP2"/>
    <property type="match status" value="1"/>
</dbReference>
<dbReference type="Pfam" id="PF13460">
    <property type="entry name" value="NAD_binding_10"/>
    <property type="match status" value="1"/>
</dbReference>
<evidence type="ECO:0000259" key="1">
    <source>
        <dbReference type="SMART" id="SM00859"/>
    </source>
</evidence>
<evidence type="ECO:0000313" key="2">
    <source>
        <dbReference type="EMBL" id="RMB56435.1"/>
    </source>
</evidence>
<keyword evidence="3" id="KW-1185">Reference proteome</keyword>
<dbReference type="SUPFAM" id="SSF51735">
    <property type="entry name" value="NAD(P)-binding Rossmann-fold domains"/>
    <property type="match status" value="1"/>
</dbReference>
<dbReference type="Proteomes" id="UP000281985">
    <property type="component" value="Unassembled WGS sequence"/>
</dbReference>
<dbReference type="InterPro" id="IPR036291">
    <property type="entry name" value="NAD(P)-bd_dom_sf"/>
</dbReference>
<feature type="domain" description="Semialdehyde dehydrogenase NAD-binding" evidence="1">
    <location>
        <begin position="9"/>
        <end position="107"/>
    </location>
</feature>
<evidence type="ECO:0000313" key="3">
    <source>
        <dbReference type="Proteomes" id="UP000281985"/>
    </source>
</evidence>
<dbReference type="SMART" id="SM00859">
    <property type="entry name" value="Semialdhyde_dh"/>
    <property type="match status" value="1"/>
</dbReference>
<sequence>MTSPSNKKTAIILGATGLTGGLLTELLLKDSAFAKVKILTRRPTHFKHEKVEEIICNLLDVSTFEEHFTGDVVFCCIGTTKAKTPDKEKYHAIDYGIPINTAQLAKANGIKIYMVVSSMGTSAKSPFFYVRTKGEMERDLLKVGITNTFIIKPAFINGRPDDDRKGEKWLKRMMAVMDFFMVGPLKKWKSTQAEDIARAMAQLAKSPEDHPNIENQEIKSLSLAYRV</sequence>
<dbReference type="OrthoDB" id="9798632at2"/>
<organism evidence="2 3">
    <name type="scientific">Dokdonia sinensis</name>
    <dbReference type="NCBI Taxonomy" id="2479847"/>
    <lineage>
        <taxon>Bacteria</taxon>
        <taxon>Pseudomonadati</taxon>
        <taxon>Bacteroidota</taxon>
        <taxon>Flavobacteriia</taxon>
        <taxon>Flavobacteriales</taxon>
        <taxon>Flavobacteriaceae</taxon>
        <taxon>Dokdonia</taxon>
    </lineage>
</organism>
<name>A0A3M0FVA4_9FLAO</name>
<gene>
    <name evidence="2" type="ORF">EAX61_14455</name>
</gene>
<dbReference type="EMBL" id="REFV01000017">
    <property type="protein sequence ID" value="RMB56435.1"/>
    <property type="molecule type" value="Genomic_DNA"/>
</dbReference>
<dbReference type="Gene3D" id="3.40.50.720">
    <property type="entry name" value="NAD(P)-binding Rossmann-like Domain"/>
    <property type="match status" value="1"/>
</dbReference>